<dbReference type="AlphaFoldDB" id="B1WUA2"/>
<reference evidence="1 2" key="1">
    <citation type="journal article" date="2008" name="Proc. Natl. Acad. Sci. U.S.A.">
        <title>The genome of Cyanothece 51142, a unicellular diazotrophic cyanobacterium important in the marine nitrogen cycle.</title>
        <authorList>
            <person name="Welsh E.A."/>
            <person name="Liberton M."/>
            <person name="Stoeckel J."/>
            <person name="Loh T."/>
            <person name="Elvitigala T."/>
            <person name="Wang C."/>
            <person name="Wollam A."/>
            <person name="Fulton R.S."/>
            <person name="Clifton S.W."/>
            <person name="Jacobs J.M."/>
            <person name="Aurora R."/>
            <person name="Ghosh B.K."/>
            <person name="Sherman L.A."/>
            <person name="Smith R.D."/>
            <person name="Wilson R.K."/>
            <person name="Pakrasi H.B."/>
        </authorList>
    </citation>
    <scope>NUCLEOTIDE SEQUENCE [LARGE SCALE GENOMIC DNA]</scope>
    <source>
        <strain evidence="2">ATCC 51142 / BH68</strain>
    </source>
</reference>
<evidence type="ECO:0000313" key="1">
    <source>
        <dbReference type="EMBL" id="ACB52164.1"/>
    </source>
</evidence>
<dbReference type="Proteomes" id="UP000001203">
    <property type="component" value="Chromosome circular"/>
</dbReference>
<dbReference type="eggNOG" id="ENOG5032VA9">
    <property type="taxonomic scope" value="Bacteria"/>
</dbReference>
<protein>
    <submittedName>
        <fullName evidence="1">Uncharacterized protein</fullName>
    </submittedName>
</protein>
<dbReference type="HOGENOM" id="CLU_134473_0_0_3"/>
<dbReference type="EMBL" id="CP000806">
    <property type="protein sequence ID" value="ACB52164.1"/>
    <property type="molecule type" value="Genomic_DNA"/>
</dbReference>
<gene>
    <name evidence="1" type="ordered locus">cce_2816</name>
</gene>
<proteinExistence type="predicted"/>
<evidence type="ECO:0000313" key="2">
    <source>
        <dbReference type="Proteomes" id="UP000001203"/>
    </source>
</evidence>
<dbReference type="OrthoDB" id="468126at2"/>
<accession>B1WUA2</accession>
<keyword evidence="2" id="KW-1185">Reference proteome</keyword>
<dbReference type="RefSeq" id="WP_009544504.1">
    <property type="nucleotide sequence ID" value="NC_010546.1"/>
</dbReference>
<dbReference type="KEGG" id="cyt:cce_2816"/>
<dbReference type="STRING" id="43989.cce_2816"/>
<organism evidence="1 2">
    <name type="scientific">Crocosphaera subtropica (strain ATCC 51142 / BH68)</name>
    <name type="common">Cyanothece sp. (strain ATCC 51142)</name>
    <dbReference type="NCBI Taxonomy" id="43989"/>
    <lineage>
        <taxon>Bacteria</taxon>
        <taxon>Bacillati</taxon>
        <taxon>Cyanobacteriota</taxon>
        <taxon>Cyanophyceae</taxon>
        <taxon>Oscillatoriophycideae</taxon>
        <taxon>Chroococcales</taxon>
        <taxon>Aphanothecaceae</taxon>
        <taxon>Crocosphaera</taxon>
        <taxon>Crocosphaera subtropica</taxon>
    </lineage>
</organism>
<sequence>MIPNLYSSLSFQKQDLIKGLLVIFCSLVLTACQSNTVPLEFAPDGKIVEQAIALQLSQRLTPLSEQLNTQKPKLDISNINVKKIAPVTISNLPSYHLTGTYNLKLILPRQEVKQKRNKFDVYLQRQAEGKTWRLLSKDNKSSNQEAVWKSYVIMGDLRPNN</sequence>
<name>B1WUA2_CROS5</name>